<feature type="region of interest" description="Disordered" evidence="4">
    <location>
        <begin position="386"/>
        <end position="412"/>
    </location>
</feature>
<name>A0ABW7UT64_9ACTN</name>
<dbReference type="Gene3D" id="3.40.190.10">
    <property type="entry name" value="Periplasmic binding protein-like II"/>
    <property type="match status" value="2"/>
</dbReference>
<dbReference type="SUPFAM" id="SSF53850">
    <property type="entry name" value="Periplasmic binding protein-like II"/>
    <property type="match status" value="1"/>
</dbReference>
<evidence type="ECO:0000256" key="4">
    <source>
        <dbReference type="SAM" id="MobiDB-lite"/>
    </source>
</evidence>
<dbReference type="InterPro" id="IPR006059">
    <property type="entry name" value="SBP"/>
</dbReference>
<evidence type="ECO:0000256" key="2">
    <source>
        <dbReference type="ARBA" id="ARBA00022448"/>
    </source>
</evidence>
<dbReference type="RefSeq" id="WP_055474261.1">
    <property type="nucleotide sequence ID" value="NZ_JBIRWE010000006.1"/>
</dbReference>
<gene>
    <name evidence="5" type="ORF">ACH429_17190</name>
</gene>
<protein>
    <submittedName>
        <fullName evidence="5">ABC transporter substrate-binding protein</fullName>
    </submittedName>
</protein>
<dbReference type="InterPro" id="IPR050490">
    <property type="entry name" value="Bact_solute-bd_prot1"/>
</dbReference>
<dbReference type="Proteomes" id="UP001611548">
    <property type="component" value="Unassembled WGS sequence"/>
</dbReference>
<dbReference type="PANTHER" id="PTHR43649:SF30">
    <property type="entry name" value="ABC TRANSPORTER SUBSTRATE-BINDING PROTEIN"/>
    <property type="match status" value="1"/>
</dbReference>
<keyword evidence="2" id="KW-0813">Transport</keyword>
<evidence type="ECO:0000313" key="5">
    <source>
        <dbReference type="EMBL" id="MFI1965816.1"/>
    </source>
</evidence>
<evidence type="ECO:0000256" key="3">
    <source>
        <dbReference type="ARBA" id="ARBA00022729"/>
    </source>
</evidence>
<accession>A0ABW7UT64</accession>
<proteinExistence type="inferred from homology"/>
<dbReference type="PANTHER" id="PTHR43649">
    <property type="entry name" value="ARABINOSE-BINDING PROTEIN-RELATED"/>
    <property type="match status" value="1"/>
</dbReference>
<sequence>MALTLTSCGGGDSAGGGDNATIRLVAADYGDSADNSSEKYWDELVDAFEAKNPGIRVNVEVHSWNDVDQRVADMVRSGDAPDMAQIGAYADYAAQGRLYSADELLSIPTQADFLPGLAQAGEVHRVQYGLPFASSTRVLFYNKTLFAKAGITAPPKTWAELQQDAQALKAAGAQTPYGLPLGPEEPQAETLNWMLSGGGGYTDNVGSYTFDSDANVKTFEWLRDELVAKGLTNPKPGSTNRKEVYAAFADGQVGMVNGHPTLMRMADAKNVQYGMAPLPGRDGTSAATTGVADWMMAFKQHGHREQVGKFLDFVYQRDNVLKFADQYDLLPVTTTASEAMRADKDNKHLWEFLDELHTAEFYPVSKLSWAPVVSKLKKSIGATVEKNGDPASVLGELERDAEATENSARTQD</sequence>
<organism evidence="5 6">
    <name type="scientific">Streptomyces pathocidini</name>
    <dbReference type="NCBI Taxonomy" id="1650571"/>
    <lineage>
        <taxon>Bacteria</taxon>
        <taxon>Bacillati</taxon>
        <taxon>Actinomycetota</taxon>
        <taxon>Actinomycetes</taxon>
        <taxon>Kitasatosporales</taxon>
        <taxon>Streptomycetaceae</taxon>
        <taxon>Streptomyces</taxon>
    </lineage>
</organism>
<comment type="caution">
    <text evidence="5">The sequence shown here is derived from an EMBL/GenBank/DDBJ whole genome shotgun (WGS) entry which is preliminary data.</text>
</comment>
<evidence type="ECO:0000313" key="6">
    <source>
        <dbReference type="Proteomes" id="UP001611548"/>
    </source>
</evidence>
<dbReference type="PROSITE" id="PS01037">
    <property type="entry name" value="SBP_BACTERIAL_1"/>
    <property type="match status" value="1"/>
</dbReference>
<dbReference type="InterPro" id="IPR006061">
    <property type="entry name" value="SBP_1_CS"/>
</dbReference>
<dbReference type="EMBL" id="JBIRWE010000006">
    <property type="protein sequence ID" value="MFI1965816.1"/>
    <property type="molecule type" value="Genomic_DNA"/>
</dbReference>
<keyword evidence="6" id="KW-1185">Reference proteome</keyword>
<dbReference type="Pfam" id="PF01547">
    <property type="entry name" value="SBP_bac_1"/>
    <property type="match status" value="1"/>
</dbReference>
<evidence type="ECO:0000256" key="1">
    <source>
        <dbReference type="ARBA" id="ARBA00008520"/>
    </source>
</evidence>
<keyword evidence="3" id="KW-0732">Signal</keyword>
<reference evidence="5 6" key="1">
    <citation type="submission" date="2024-10" db="EMBL/GenBank/DDBJ databases">
        <title>The Natural Products Discovery Center: Release of the First 8490 Sequenced Strains for Exploring Actinobacteria Biosynthetic Diversity.</title>
        <authorList>
            <person name="Kalkreuter E."/>
            <person name="Kautsar S.A."/>
            <person name="Yang D."/>
            <person name="Bader C.D."/>
            <person name="Teijaro C.N."/>
            <person name="Fluegel L."/>
            <person name="Davis C.M."/>
            <person name="Simpson J.R."/>
            <person name="Lauterbach L."/>
            <person name="Steele A.D."/>
            <person name="Gui C."/>
            <person name="Meng S."/>
            <person name="Li G."/>
            <person name="Viehrig K."/>
            <person name="Ye F."/>
            <person name="Su P."/>
            <person name="Kiefer A.F."/>
            <person name="Nichols A."/>
            <person name="Cepeda A.J."/>
            <person name="Yan W."/>
            <person name="Fan B."/>
            <person name="Jiang Y."/>
            <person name="Adhikari A."/>
            <person name="Zheng C.-J."/>
            <person name="Schuster L."/>
            <person name="Cowan T.M."/>
            <person name="Smanski M.J."/>
            <person name="Chevrette M.G."/>
            <person name="De Carvalho L.P.S."/>
            <person name="Shen B."/>
        </authorList>
    </citation>
    <scope>NUCLEOTIDE SEQUENCE [LARGE SCALE GENOMIC DNA]</scope>
    <source>
        <strain evidence="5 6">NPDC020327</strain>
    </source>
</reference>
<comment type="similarity">
    <text evidence="1">Belongs to the bacterial solute-binding protein 1 family.</text>
</comment>